<accession>A0A1G7E7X9</accession>
<evidence type="ECO:0000313" key="1">
    <source>
        <dbReference type="EMBL" id="SDE59818.1"/>
    </source>
</evidence>
<reference evidence="2" key="1">
    <citation type="submission" date="2016-10" db="EMBL/GenBank/DDBJ databases">
        <authorList>
            <person name="Varghese N."/>
            <person name="Submissions S."/>
        </authorList>
    </citation>
    <scope>NUCLEOTIDE SEQUENCE [LARGE SCALE GENOMIC DNA]</scope>
    <source>
        <strain evidence="2">DSM 10146</strain>
    </source>
</reference>
<dbReference type="STRING" id="282683.SAMN04488105_105189"/>
<dbReference type="Gene3D" id="3.30.310.50">
    <property type="entry name" value="Alpha-D-phosphohexomutase, C-terminal domain"/>
    <property type="match status" value="1"/>
</dbReference>
<dbReference type="PIRSF" id="PIRSF028291">
    <property type="entry name" value="UCP028291"/>
    <property type="match status" value="1"/>
</dbReference>
<evidence type="ECO:0008006" key="3">
    <source>
        <dbReference type="Google" id="ProtNLM"/>
    </source>
</evidence>
<keyword evidence="2" id="KW-1185">Reference proteome</keyword>
<protein>
    <recommendedName>
        <fullName evidence="3">2,4-dihydroxyhept-2-ene-1,7-dioic acid aldolase</fullName>
    </recommendedName>
</protein>
<evidence type="ECO:0000313" key="2">
    <source>
        <dbReference type="Proteomes" id="UP000198994"/>
    </source>
</evidence>
<dbReference type="AlphaFoldDB" id="A0A1G7E7X9"/>
<name>A0A1G7E7X9_9RHOB</name>
<organism evidence="1 2">
    <name type="scientific">Salipiger thiooxidans</name>
    <dbReference type="NCBI Taxonomy" id="282683"/>
    <lineage>
        <taxon>Bacteria</taxon>
        <taxon>Pseudomonadati</taxon>
        <taxon>Pseudomonadota</taxon>
        <taxon>Alphaproteobacteria</taxon>
        <taxon>Rhodobacterales</taxon>
        <taxon>Roseobacteraceae</taxon>
        <taxon>Salipiger</taxon>
    </lineage>
</organism>
<dbReference type="InterPro" id="IPR014543">
    <property type="entry name" value="UCP028291"/>
</dbReference>
<dbReference type="RefSeq" id="WP_165617064.1">
    <property type="nucleotide sequence ID" value="NZ_FNAV01000005.1"/>
</dbReference>
<gene>
    <name evidence="1" type="ORF">SAMN04488105_105189</name>
</gene>
<proteinExistence type="predicted"/>
<dbReference type="Proteomes" id="UP000198994">
    <property type="component" value="Unassembled WGS sequence"/>
</dbReference>
<dbReference type="EMBL" id="FNAV01000005">
    <property type="protein sequence ID" value="SDE59818.1"/>
    <property type="molecule type" value="Genomic_DNA"/>
</dbReference>
<dbReference type="Pfam" id="PF09981">
    <property type="entry name" value="DUF2218"/>
    <property type="match status" value="1"/>
</dbReference>
<sequence length="96" mass="10575">MPIRETGTFETPNASKYLQQLCKHFAHKVPVDYDAARGEASLPPGPAVMTATGEALRIEISAESDEGMAKARFIIDDHLKRFAHREAFEGMAWTAA</sequence>